<protein>
    <recommendedName>
        <fullName evidence="1">Rcc01698-like C-terminal domain-containing protein</fullName>
    </recommendedName>
</protein>
<evidence type="ECO:0000313" key="2">
    <source>
        <dbReference type="EMBL" id="SJM96009.1"/>
    </source>
</evidence>
<dbReference type="Proteomes" id="UP000195667">
    <property type="component" value="Unassembled WGS sequence"/>
</dbReference>
<accession>A0A1R4HIJ1</accession>
<dbReference type="RefSeq" id="WP_087145028.1">
    <property type="nucleotide sequence ID" value="NZ_FUKI01000163.1"/>
</dbReference>
<reference evidence="3" key="1">
    <citation type="submission" date="2017-02" db="EMBL/GenBank/DDBJ databases">
        <authorList>
            <person name="Daims H."/>
        </authorList>
    </citation>
    <scope>NUCLEOTIDE SEQUENCE [LARGE SCALE GENOMIC DNA]</scope>
</reference>
<dbReference type="AlphaFoldDB" id="A0A1R4HIJ1"/>
<evidence type="ECO:0000259" key="1">
    <source>
        <dbReference type="Pfam" id="PF23666"/>
    </source>
</evidence>
<dbReference type="OrthoDB" id="6021410at2"/>
<dbReference type="EMBL" id="FUKI01000163">
    <property type="protein sequence ID" value="SJM96009.1"/>
    <property type="molecule type" value="Genomic_DNA"/>
</dbReference>
<sequence>MARYDVQDSYGYETDNTYIPALINPPTIFAVPPLLVNGNNELWMAVTCPDALYGGCTVFASLDDSTYKPIGKLYRQSRQGWLTDSLPAGTSPDITNTLSVTMHAFTNAIESVSNVAVNTAQSLCYVGGELLAYRDATLTNLINGKSSYNLSYLRRGLYDSPQGAVTNAPFVFIDNVLFKYSYTSELAENVVYLKFQGFNVTESGLQQMSDLVAYPFMIPPFVSAGGGGGIAPGTFNEDKVIVGSSLDGVKESLVTIADDVISGYREKHITISATAFTITSFVTSGSVLRFTAATDVTVTISNTLPVGWCCSIRQIGTGRVQFVASSGAVLKNRQNFTKSAGKDAWIALACDSNNFGVAANVFIGGDLAL</sequence>
<organism evidence="2 3">
    <name type="scientific">Crenothrix polyspora</name>
    <dbReference type="NCBI Taxonomy" id="360316"/>
    <lineage>
        <taxon>Bacteria</taxon>
        <taxon>Pseudomonadati</taxon>
        <taxon>Pseudomonadota</taxon>
        <taxon>Gammaproteobacteria</taxon>
        <taxon>Methylococcales</taxon>
        <taxon>Crenotrichaceae</taxon>
        <taxon>Crenothrix</taxon>
    </lineage>
</organism>
<gene>
    <name evidence="2" type="ORF">CRENPOLYSF1_830008</name>
</gene>
<dbReference type="Pfam" id="PF23666">
    <property type="entry name" value="Rcc01698_C"/>
    <property type="match status" value="1"/>
</dbReference>
<keyword evidence="3" id="KW-1185">Reference proteome</keyword>
<evidence type="ECO:0000313" key="3">
    <source>
        <dbReference type="Proteomes" id="UP000195667"/>
    </source>
</evidence>
<name>A0A1R4HIJ1_9GAMM</name>
<dbReference type="InterPro" id="IPR056490">
    <property type="entry name" value="Rcc01698_C"/>
</dbReference>
<feature type="domain" description="Rcc01698-like C-terminal" evidence="1">
    <location>
        <begin position="78"/>
        <end position="171"/>
    </location>
</feature>
<proteinExistence type="predicted"/>